<comment type="caution">
    <text evidence="1">The sequence shown here is derived from an EMBL/GenBank/DDBJ whole genome shotgun (WGS) entry which is preliminary data.</text>
</comment>
<dbReference type="InterPro" id="IPR011697">
    <property type="entry name" value="Peptidase_C26"/>
</dbReference>
<reference evidence="1 2" key="1">
    <citation type="submission" date="2019-06" db="EMBL/GenBank/DDBJ databases">
        <title>Sequencing the genomes of 1000 actinobacteria strains.</title>
        <authorList>
            <person name="Klenk H.-P."/>
        </authorList>
    </citation>
    <scope>NUCLEOTIDE SEQUENCE [LARGE SCALE GENOMIC DNA]</scope>
    <source>
        <strain evidence="1 2">DSM 21776</strain>
    </source>
</reference>
<dbReference type="PROSITE" id="PS51273">
    <property type="entry name" value="GATASE_TYPE_1"/>
    <property type="match status" value="1"/>
</dbReference>
<sequence length="237" mass="24674">MRPLIAVVGRRADSVPILRFSATLAAEAICEAVYAAGGEPVILHGSASGPDAGLTARLARFDGLLVPGGADLGPGRYGQEAHPKTAAVVDFQDDLDIAVTRSYLASGIPTLAICRGLQVLNVVCGGTLEQHLTETTVPHGNAVHLVDVVAGSRLAKIVDADSIDVSSYHHQAIAQLGRGLTVTAVAGDGVVEAVEHESADVIAVQWHPEDRHLTSHSDAALFADLVERAARRKGPIQ</sequence>
<dbReference type="Pfam" id="PF07722">
    <property type="entry name" value="Peptidase_C26"/>
    <property type="match status" value="1"/>
</dbReference>
<protein>
    <submittedName>
        <fullName evidence="1">Putative glutamine amidotransferase</fullName>
    </submittedName>
</protein>
<proteinExistence type="predicted"/>
<dbReference type="InterPro" id="IPR029062">
    <property type="entry name" value="Class_I_gatase-like"/>
</dbReference>
<dbReference type="CDD" id="cd01745">
    <property type="entry name" value="GATase1_2"/>
    <property type="match status" value="1"/>
</dbReference>
<organism evidence="1 2">
    <name type="scientific">Humibacillus xanthopallidus</name>
    <dbReference type="NCBI Taxonomy" id="412689"/>
    <lineage>
        <taxon>Bacteria</taxon>
        <taxon>Bacillati</taxon>
        <taxon>Actinomycetota</taxon>
        <taxon>Actinomycetes</taxon>
        <taxon>Micrococcales</taxon>
        <taxon>Intrasporangiaceae</taxon>
        <taxon>Humibacillus</taxon>
    </lineage>
</organism>
<keyword evidence="1" id="KW-0315">Glutamine amidotransferase</keyword>
<dbReference type="InterPro" id="IPR044668">
    <property type="entry name" value="PuuD-like"/>
</dbReference>
<dbReference type="SUPFAM" id="SSF52317">
    <property type="entry name" value="Class I glutamine amidotransferase-like"/>
    <property type="match status" value="1"/>
</dbReference>
<evidence type="ECO:0000313" key="1">
    <source>
        <dbReference type="EMBL" id="TQN46267.1"/>
    </source>
</evidence>
<evidence type="ECO:0000313" key="2">
    <source>
        <dbReference type="Proteomes" id="UP000320085"/>
    </source>
</evidence>
<dbReference type="EMBL" id="VFQF01000002">
    <property type="protein sequence ID" value="TQN46267.1"/>
    <property type="molecule type" value="Genomic_DNA"/>
</dbReference>
<dbReference type="GO" id="GO:0033969">
    <property type="term" value="F:gamma-glutamyl-gamma-aminobutyrate hydrolase activity"/>
    <property type="evidence" value="ECO:0007669"/>
    <property type="project" value="TreeGrafter"/>
</dbReference>
<dbReference type="PANTHER" id="PTHR43235">
    <property type="entry name" value="GLUTAMINE AMIDOTRANSFERASE PB2B2.05-RELATED"/>
    <property type="match status" value="1"/>
</dbReference>
<dbReference type="GO" id="GO:0005829">
    <property type="term" value="C:cytosol"/>
    <property type="evidence" value="ECO:0007669"/>
    <property type="project" value="TreeGrafter"/>
</dbReference>
<gene>
    <name evidence="1" type="ORF">FHX52_2973</name>
</gene>
<accession>A0A543PQC3</accession>
<dbReference type="PANTHER" id="PTHR43235:SF1">
    <property type="entry name" value="GLUTAMINE AMIDOTRANSFERASE PB2B2.05-RELATED"/>
    <property type="match status" value="1"/>
</dbReference>
<dbReference type="AlphaFoldDB" id="A0A543PQC3"/>
<keyword evidence="1" id="KW-0808">Transferase</keyword>
<name>A0A543PQC3_9MICO</name>
<dbReference type="GO" id="GO:0006598">
    <property type="term" value="P:polyamine catabolic process"/>
    <property type="evidence" value="ECO:0007669"/>
    <property type="project" value="TreeGrafter"/>
</dbReference>
<dbReference type="Gene3D" id="3.40.50.880">
    <property type="match status" value="1"/>
</dbReference>
<dbReference type="Proteomes" id="UP000320085">
    <property type="component" value="Unassembled WGS sequence"/>
</dbReference>
<dbReference type="GO" id="GO:0016740">
    <property type="term" value="F:transferase activity"/>
    <property type="evidence" value="ECO:0007669"/>
    <property type="project" value="UniProtKB-KW"/>
</dbReference>